<organism evidence="2 3">
    <name type="scientific">Pedobacter westerhofensis</name>
    <dbReference type="NCBI Taxonomy" id="425512"/>
    <lineage>
        <taxon>Bacteria</taxon>
        <taxon>Pseudomonadati</taxon>
        <taxon>Bacteroidota</taxon>
        <taxon>Sphingobacteriia</taxon>
        <taxon>Sphingobacteriales</taxon>
        <taxon>Sphingobacteriaceae</taxon>
        <taxon>Pedobacter</taxon>
    </lineage>
</organism>
<reference evidence="2 3" key="1">
    <citation type="submission" date="2017-05" db="EMBL/GenBank/DDBJ databases">
        <authorList>
            <person name="Varghese N."/>
            <person name="Submissions S."/>
        </authorList>
    </citation>
    <scope>NUCLEOTIDE SEQUENCE [LARGE SCALE GENOMIC DNA]</scope>
    <source>
        <strain evidence="2 3">DSM 19036</strain>
    </source>
</reference>
<name>A0A521FT69_9SPHI</name>
<gene>
    <name evidence="2" type="ORF">SAMN06265348_11787</name>
</gene>
<proteinExistence type="predicted"/>
<keyword evidence="2" id="KW-0808">Transferase</keyword>
<dbReference type="AlphaFoldDB" id="A0A521FT69"/>
<dbReference type="PANTHER" id="PTHR22916:SF3">
    <property type="entry name" value="UDP-GLCNAC:BETAGAL BETA-1,3-N-ACETYLGLUCOSAMINYLTRANSFERASE-LIKE PROTEIN 1"/>
    <property type="match status" value="1"/>
</dbReference>
<dbReference type="EMBL" id="FXTN01000017">
    <property type="protein sequence ID" value="SMO98740.1"/>
    <property type="molecule type" value="Genomic_DNA"/>
</dbReference>
<dbReference type="OrthoDB" id="9770457at2"/>
<dbReference type="SUPFAM" id="SSF53448">
    <property type="entry name" value="Nucleotide-diphospho-sugar transferases"/>
    <property type="match status" value="1"/>
</dbReference>
<sequence length="213" mass="24653">MKEPRVSCIMPTADRQKYIPLATENFLQQDYPNAELIIIDDGTASVSHLLPADSRIKHYYFEQKRSVGLKRNEACKRASGEIIMHWDDDDWHAADWITQQVHFLTSFGADITGIEHVNFYSVITDTLWKGTSLNRNNPNYRGWLNGATLAYRKSFWEKYSFKDLQAGEDSDFLKNSGAILYAHEYIDGFIAILHPRNTTRKYFENPSHKINSL</sequence>
<accession>A0A521FT69</accession>
<keyword evidence="3" id="KW-1185">Reference proteome</keyword>
<dbReference type="InterPro" id="IPR029044">
    <property type="entry name" value="Nucleotide-diphossugar_trans"/>
</dbReference>
<dbReference type="Proteomes" id="UP000320300">
    <property type="component" value="Unassembled WGS sequence"/>
</dbReference>
<dbReference type="Pfam" id="PF00535">
    <property type="entry name" value="Glycos_transf_2"/>
    <property type="match status" value="1"/>
</dbReference>
<dbReference type="InterPro" id="IPR001173">
    <property type="entry name" value="Glyco_trans_2-like"/>
</dbReference>
<protein>
    <submittedName>
        <fullName evidence="2">Glycosyl transferase family 2</fullName>
    </submittedName>
</protein>
<dbReference type="PANTHER" id="PTHR22916">
    <property type="entry name" value="GLYCOSYLTRANSFERASE"/>
    <property type="match status" value="1"/>
</dbReference>
<evidence type="ECO:0000313" key="3">
    <source>
        <dbReference type="Proteomes" id="UP000320300"/>
    </source>
</evidence>
<evidence type="ECO:0000259" key="1">
    <source>
        <dbReference type="Pfam" id="PF00535"/>
    </source>
</evidence>
<evidence type="ECO:0000313" key="2">
    <source>
        <dbReference type="EMBL" id="SMO98740.1"/>
    </source>
</evidence>
<feature type="domain" description="Glycosyltransferase 2-like" evidence="1">
    <location>
        <begin position="7"/>
        <end position="130"/>
    </location>
</feature>
<dbReference type="Gene3D" id="3.90.550.10">
    <property type="entry name" value="Spore Coat Polysaccharide Biosynthesis Protein SpsA, Chain A"/>
    <property type="match status" value="1"/>
</dbReference>
<dbReference type="GO" id="GO:0016758">
    <property type="term" value="F:hexosyltransferase activity"/>
    <property type="evidence" value="ECO:0007669"/>
    <property type="project" value="UniProtKB-ARBA"/>
</dbReference>
<dbReference type="RefSeq" id="WP_142531116.1">
    <property type="nucleotide sequence ID" value="NZ_CBCSJO010000016.1"/>
</dbReference>